<reference evidence="1" key="1">
    <citation type="submission" date="2020-09" db="EMBL/GenBank/DDBJ databases">
        <title>New species isolated from human feces.</title>
        <authorList>
            <person name="Kitahara M."/>
            <person name="Shigeno Y."/>
            <person name="Shime M."/>
            <person name="Matsumoto Y."/>
            <person name="Nakamura S."/>
            <person name="Motooka D."/>
            <person name="Fukuoka S."/>
            <person name="Nishikawa H."/>
            <person name="Benno Y."/>
        </authorList>
    </citation>
    <scope>NUCLEOTIDE SEQUENCE</scope>
    <source>
        <strain evidence="1">MM35</strain>
    </source>
</reference>
<sequence>MALISKMNRCAFCGSSEVVYSEATGLYHCPVCGKDSAEPMPQADLNAVNRIAMQGDTEGKMDDLRRRYPRLDLATWTKEDRLQF</sequence>
<proteinExistence type="predicted"/>
<organism evidence="1 2">
    <name type="scientific">Vescimonas fastidiosa</name>
    <dbReference type="NCBI Taxonomy" id="2714353"/>
    <lineage>
        <taxon>Bacteria</taxon>
        <taxon>Bacillati</taxon>
        <taxon>Bacillota</taxon>
        <taxon>Clostridia</taxon>
        <taxon>Eubacteriales</taxon>
        <taxon>Oscillospiraceae</taxon>
        <taxon>Vescimonas</taxon>
    </lineage>
</organism>
<accession>A0A810PS89</accession>
<evidence type="ECO:0000313" key="2">
    <source>
        <dbReference type="Proteomes" id="UP000681343"/>
    </source>
</evidence>
<gene>
    <name evidence="1" type="ORF">MM35RIKEN_08860</name>
</gene>
<protein>
    <submittedName>
        <fullName evidence="1">Uncharacterized protein</fullName>
    </submittedName>
</protein>
<evidence type="ECO:0000313" key="1">
    <source>
        <dbReference type="EMBL" id="BCK78694.1"/>
    </source>
</evidence>
<keyword evidence="2" id="KW-1185">Reference proteome</keyword>
<dbReference type="AlphaFoldDB" id="A0A810PS89"/>
<dbReference type="KEGG" id="vfa:MM35RIKEN_08860"/>
<dbReference type="Proteomes" id="UP000681343">
    <property type="component" value="Chromosome"/>
</dbReference>
<name>A0A810PS89_9FIRM</name>
<dbReference type="EMBL" id="AP023415">
    <property type="protein sequence ID" value="BCK78694.1"/>
    <property type="molecule type" value="Genomic_DNA"/>
</dbReference>
<dbReference type="RefSeq" id="WP_212819644.1">
    <property type="nucleotide sequence ID" value="NZ_AP023415.1"/>
</dbReference>